<sequence length="335" mass="37541">MRFKRFMAVLSARNLEFLRDRSALSWNIVLPVLIVLGFAFAFTTSSQDLFKVGVYEQQKQAPGVEQFLQLQHIQFIPIDVIDSAIIKVERHQLDMLLDSSSGRYWINDSSANGYVLEQLLKRPADTSLNKQTVTGDAIRYVDWLIPGVLGMNIMFSSLFGVGYVIVRYRKNGVLKRLKATPLTAFEFLSAQVVSRLWLIVAVTSLVYAGTDLLVGFRMYGSYLSLLLVLVLGTFSMICLSLIVAARLSNEETANGILNLVSWPMMMLSGVWFSLEGSPEIIQQLALIFPLTHMIQAARAIMIDGESLLQVSDHLLVLIIMSAAFMTIGARSFKWE</sequence>
<dbReference type="AlphaFoldDB" id="A0A558DJW5"/>
<feature type="transmembrane region" description="Helical" evidence="5">
    <location>
        <begin position="187"/>
        <end position="210"/>
    </location>
</feature>
<feature type="transmembrane region" description="Helical" evidence="5">
    <location>
        <begin position="23"/>
        <end position="42"/>
    </location>
</feature>
<name>A0A558DJW5_9GAMM</name>
<dbReference type="InterPro" id="IPR013525">
    <property type="entry name" value="ABC2_TM"/>
</dbReference>
<accession>A0A558DJW5</accession>
<evidence type="ECO:0000259" key="6">
    <source>
        <dbReference type="PROSITE" id="PS51012"/>
    </source>
</evidence>
<dbReference type="Proteomes" id="UP000316649">
    <property type="component" value="Unassembled WGS sequence"/>
</dbReference>
<evidence type="ECO:0000256" key="4">
    <source>
        <dbReference type="ARBA" id="ARBA00023136"/>
    </source>
</evidence>
<dbReference type="PANTHER" id="PTHR43027:SF2">
    <property type="entry name" value="TRANSPORT PERMEASE PROTEIN"/>
    <property type="match status" value="1"/>
</dbReference>
<feature type="transmembrane region" description="Helical" evidence="5">
    <location>
        <begin position="143"/>
        <end position="166"/>
    </location>
</feature>
<dbReference type="GO" id="GO:0016020">
    <property type="term" value="C:membrane"/>
    <property type="evidence" value="ECO:0007669"/>
    <property type="project" value="UniProtKB-SubCell"/>
</dbReference>
<keyword evidence="4 5" id="KW-0472">Membrane</keyword>
<feature type="transmembrane region" description="Helical" evidence="5">
    <location>
        <begin position="313"/>
        <end position="332"/>
    </location>
</feature>
<organism evidence="7 8">
    <name type="scientific">Sedimenticola selenatireducens</name>
    <dbReference type="NCBI Taxonomy" id="191960"/>
    <lineage>
        <taxon>Bacteria</taxon>
        <taxon>Pseudomonadati</taxon>
        <taxon>Pseudomonadota</taxon>
        <taxon>Gammaproteobacteria</taxon>
        <taxon>Chromatiales</taxon>
        <taxon>Sedimenticolaceae</taxon>
        <taxon>Sedimenticola</taxon>
    </lineage>
</organism>
<evidence type="ECO:0000256" key="3">
    <source>
        <dbReference type="ARBA" id="ARBA00022989"/>
    </source>
</evidence>
<dbReference type="OrthoDB" id="8988363at2"/>
<evidence type="ECO:0000256" key="5">
    <source>
        <dbReference type="SAM" id="Phobius"/>
    </source>
</evidence>
<protein>
    <submittedName>
        <fullName evidence="7">ABC transporter permease</fullName>
    </submittedName>
</protein>
<dbReference type="GO" id="GO:0140359">
    <property type="term" value="F:ABC-type transporter activity"/>
    <property type="evidence" value="ECO:0007669"/>
    <property type="project" value="InterPro"/>
</dbReference>
<keyword evidence="3 5" id="KW-1133">Transmembrane helix</keyword>
<dbReference type="InterPro" id="IPR047817">
    <property type="entry name" value="ABC2_TM_bact-type"/>
</dbReference>
<evidence type="ECO:0000313" key="7">
    <source>
        <dbReference type="EMBL" id="TVO72254.1"/>
    </source>
</evidence>
<dbReference type="PANTHER" id="PTHR43027">
    <property type="entry name" value="DOXORUBICIN RESISTANCE ABC TRANSPORTER PERMEASE PROTEIN DRRC-RELATED"/>
    <property type="match status" value="1"/>
</dbReference>
<dbReference type="EMBL" id="VMNH01000017">
    <property type="protein sequence ID" value="TVO72254.1"/>
    <property type="molecule type" value="Genomic_DNA"/>
</dbReference>
<dbReference type="PROSITE" id="PS51012">
    <property type="entry name" value="ABC_TM2"/>
    <property type="match status" value="1"/>
</dbReference>
<dbReference type="Pfam" id="PF12698">
    <property type="entry name" value="ABC2_membrane_3"/>
    <property type="match status" value="1"/>
</dbReference>
<comment type="subcellular location">
    <subcellularLocation>
        <location evidence="1">Membrane</location>
        <topology evidence="1">Multi-pass membrane protein</topology>
    </subcellularLocation>
</comment>
<feature type="domain" description="ABC transmembrane type-2" evidence="6">
    <location>
        <begin position="109"/>
        <end position="335"/>
    </location>
</feature>
<proteinExistence type="predicted"/>
<feature type="transmembrane region" description="Helical" evidence="5">
    <location>
        <begin position="256"/>
        <end position="274"/>
    </location>
</feature>
<feature type="transmembrane region" description="Helical" evidence="5">
    <location>
        <begin position="222"/>
        <end position="244"/>
    </location>
</feature>
<reference evidence="7 8" key="1">
    <citation type="submission" date="2019-07" db="EMBL/GenBank/DDBJ databases">
        <title>The pathways for chlorine oxyanion respiration interact through the shared metabolite chlorate.</title>
        <authorList>
            <person name="Barnum T.P."/>
            <person name="Cheng Y."/>
            <person name="Hill K.A."/>
            <person name="Lucas L.N."/>
            <person name="Carlson H.K."/>
            <person name="Coates J.D."/>
        </authorList>
    </citation>
    <scope>NUCLEOTIDE SEQUENCE [LARGE SCALE GENOMIC DNA]</scope>
    <source>
        <strain evidence="7 8">BK-1</strain>
    </source>
</reference>
<evidence type="ECO:0000256" key="2">
    <source>
        <dbReference type="ARBA" id="ARBA00022692"/>
    </source>
</evidence>
<dbReference type="RefSeq" id="WP_144359583.1">
    <property type="nucleotide sequence ID" value="NZ_VMNH01000017.1"/>
</dbReference>
<evidence type="ECO:0000313" key="8">
    <source>
        <dbReference type="Proteomes" id="UP000316649"/>
    </source>
</evidence>
<keyword evidence="2 5" id="KW-0812">Transmembrane</keyword>
<evidence type="ECO:0000256" key="1">
    <source>
        <dbReference type="ARBA" id="ARBA00004141"/>
    </source>
</evidence>
<gene>
    <name evidence="7" type="ORF">FHP88_13315</name>
</gene>
<keyword evidence="8" id="KW-1185">Reference proteome</keyword>
<dbReference type="InterPro" id="IPR052902">
    <property type="entry name" value="ABC-2_transporter"/>
</dbReference>
<comment type="caution">
    <text evidence="7">The sequence shown here is derived from an EMBL/GenBank/DDBJ whole genome shotgun (WGS) entry which is preliminary data.</text>
</comment>